<dbReference type="OrthoDB" id="21502at2759"/>
<evidence type="ECO:0000313" key="4">
    <source>
        <dbReference type="Proteomes" id="UP000183832"/>
    </source>
</evidence>
<feature type="region of interest" description="Disordered" evidence="1">
    <location>
        <begin position="661"/>
        <end position="693"/>
    </location>
</feature>
<reference evidence="3 4" key="1">
    <citation type="submission" date="2015-04" db="EMBL/GenBank/DDBJ databases">
        <authorList>
            <person name="Syromyatnikov M.Y."/>
            <person name="Popov V.N."/>
        </authorList>
    </citation>
    <scope>NUCLEOTIDE SEQUENCE [LARGE SCALE GENOMIC DNA]</scope>
</reference>
<feature type="compositionally biased region" description="Polar residues" evidence="1">
    <location>
        <begin position="665"/>
        <end position="679"/>
    </location>
</feature>
<dbReference type="GO" id="GO:0070390">
    <property type="term" value="C:transcription export complex 2"/>
    <property type="evidence" value="ECO:0007669"/>
    <property type="project" value="TreeGrafter"/>
</dbReference>
<dbReference type="Gene3D" id="3.30.70.330">
    <property type="match status" value="1"/>
</dbReference>
<organism evidence="3 4">
    <name type="scientific">Clunio marinus</name>
    <dbReference type="NCBI Taxonomy" id="568069"/>
    <lineage>
        <taxon>Eukaryota</taxon>
        <taxon>Metazoa</taxon>
        <taxon>Ecdysozoa</taxon>
        <taxon>Arthropoda</taxon>
        <taxon>Hexapoda</taxon>
        <taxon>Insecta</taxon>
        <taxon>Pterygota</taxon>
        <taxon>Neoptera</taxon>
        <taxon>Endopterygota</taxon>
        <taxon>Diptera</taxon>
        <taxon>Nematocera</taxon>
        <taxon>Chironomoidea</taxon>
        <taxon>Chironomidae</taxon>
        <taxon>Clunio</taxon>
    </lineage>
</organism>
<dbReference type="Gene3D" id="1.25.40.990">
    <property type="match status" value="1"/>
</dbReference>
<dbReference type="Proteomes" id="UP000183832">
    <property type="component" value="Unassembled WGS sequence"/>
</dbReference>
<feature type="region of interest" description="Disordered" evidence="1">
    <location>
        <begin position="728"/>
        <end position="766"/>
    </location>
</feature>
<dbReference type="InterPro" id="IPR035979">
    <property type="entry name" value="RBD_domain_sf"/>
</dbReference>
<feature type="compositionally biased region" description="Basic and acidic residues" evidence="1">
    <location>
        <begin position="737"/>
        <end position="766"/>
    </location>
</feature>
<dbReference type="InterPro" id="IPR045107">
    <property type="entry name" value="SAC3/GANP/THP3"/>
</dbReference>
<feature type="domain" description="SAC3/GANP/THP3 conserved" evidence="2">
    <location>
        <begin position="207"/>
        <end position="497"/>
    </location>
</feature>
<feature type="compositionally biased region" description="Low complexity" evidence="1">
    <location>
        <begin position="681"/>
        <end position="692"/>
    </location>
</feature>
<name>A0A1J1INI0_9DIPT</name>
<dbReference type="SUPFAM" id="SSF54928">
    <property type="entry name" value="RNA-binding domain, RBD"/>
    <property type="match status" value="1"/>
</dbReference>
<evidence type="ECO:0000259" key="2">
    <source>
        <dbReference type="Pfam" id="PF03399"/>
    </source>
</evidence>
<dbReference type="PANTHER" id="PTHR12436">
    <property type="entry name" value="80 KDA MCM3-ASSOCIATED PROTEIN"/>
    <property type="match status" value="1"/>
</dbReference>
<dbReference type="STRING" id="568069.A0A1J1INI0"/>
<dbReference type="GO" id="GO:0003676">
    <property type="term" value="F:nucleic acid binding"/>
    <property type="evidence" value="ECO:0007669"/>
    <property type="project" value="InterPro"/>
</dbReference>
<evidence type="ECO:0000256" key="1">
    <source>
        <dbReference type="SAM" id="MobiDB-lite"/>
    </source>
</evidence>
<accession>A0A1J1INI0</accession>
<proteinExistence type="predicted"/>
<dbReference type="InterPro" id="IPR005062">
    <property type="entry name" value="SAC3/GANP/THP3_conserved"/>
</dbReference>
<dbReference type="PANTHER" id="PTHR12436:SF3">
    <property type="entry name" value="GERMINAL-CENTER ASSOCIATED NUCLEAR PROTEIN"/>
    <property type="match status" value="1"/>
</dbReference>
<gene>
    <name evidence="3" type="primary">putative Protein xmas-2</name>
    <name evidence="3" type="ORF">CLUMA_CG014928</name>
</gene>
<feature type="region of interest" description="Disordered" evidence="1">
    <location>
        <begin position="625"/>
        <end position="647"/>
    </location>
</feature>
<dbReference type="GO" id="GO:0006406">
    <property type="term" value="P:mRNA export from nucleus"/>
    <property type="evidence" value="ECO:0007669"/>
    <property type="project" value="TreeGrafter"/>
</dbReference>
<sequence>MEQENIPNDQIQTKSVSASNLPETFIVDKQVAKEFFSQFGTVKRIIFRPKRLECTVEYETIESAQQALNYQANFKIFPTPQKPATPEPEFLNPDVQSELDLMYPSGIRTQAKPGMETFIRNPQALMKPRILQALKSKTEPLSISVSVDSKLVNAARVELENLLRKPARTAEEKLQVLDTRDKLYRLIVGKTTDINKAPSTKGTCKDMCPEKERIMREARLQVASFEVSDQDSSMDPRKAIKQYSRSAADAETPLPHELRPESSLKTSMTYLLHMIMNLCDDDRTSIGDWYHFVWDRTRGIRKDITQQELCSPVTVDLVEQCVRFHVHCSARLIAEDPAIFDQKINTENLTKCLQTLKYMYNDLKVKNVKCKNEAEFRAYVVLLNLNESGNFLWEIKQLEKSILNSKEVRYALDVYFAVANNNYVKFFNLVRETSYMNACILLRYFTQVRIKAINIIMKSYTPRKGSFNYNISYLQEILAFEDFESTVTFLGHHGLVCDTETDVVFLDRSMFGAGETSYQMERAYQLVESKMETSVAEVVCGNLLPSSDCFINLIPHSSFDKDGFLKRESFYAEDQNGPLPIARTENIFKIPKGSPPVSPGRSMLQQKFQPQKSADQSDVVINENPFNKPTNQNPFATTKTISQSPKNIFKTTETKSKNPFAQKMSFGQPQSQTTAQSIFGPSLTSPSSFSLSKQLGISKEQETPKQQLFGMPSSATVQQSHSNFSFSTISQQNNQEIEMKKREEKEAAEKKRKMEEEEERKAKAEEAERLRRLKKEMEEREEREEMERLEAERLRLQEELRIQEEIEKAKEEALEKASQEVLNSLINEIIGDEGRKKAHEAMTLYVKIPEDFYDALEFDVVAEELCKIYQQELFAYINETKLKYETLHSCFQRWRETTLKEIERRDKLSTIGCSIVNLSLDEQADNLHHPEQNVTLSNMKQYLSGSPQSIHLPDLNNFKTINLTDELKLKTFESKRLQNILDNLELPVPVSVIVYKNLVLASDEDEIREHMDLTTEVNVSSFEINLYYECHEKEKNLTETTIEACQFLYDSYADLLVDKKYQLFDLQAQHILDFFQTTIGDEMWRRVEISCRQSDEFTKRMSEFNNVVQFYNLCIDKLMEMVTNDFRKMPSLPDEFRERLKPMNQRIPSSYEYFPVNWQSLDYSRKQVELIHSLKLIKMQNDSFKNFDDFKQKLLSFLTLNIAQHTTKVYQSVIGKVINFFYTQNLYEYDDVNEALVNFCWLKIIGEIVIGKFNEMFSQRHQEIPSMLIYNKKDFHQYQHVPWWYKINFIPSHDGHRSEEQEPHSKRTKLTQPTKDEIEFLLKKSSTSLNKVNKNIEAFKEVSNKTRDVSKDFDKFLNNFEKTFTGKMTMWEKKFESD</sequence>
<dbReference type="EMBL" id="CVRI01000056">
    <property type="protein sequence ID" value="CRL01712.1"/>
    <property type="molecule type" value="Genomic_DNA"/>
</dbReference>
<dbReference type="Pfam" id="PF03399">
    <property type="entry name" value="SAC3_GANP"/>
    <property type="match status" value="1"/>
</dbReference>
<protein>
    <submittedName>
        <fullName evidence="3">CLUMA_CG014928, isoform A</fullName>
    </submittedName>
</protein>
<dbReference type="InterPro" id="IPR012677">
    <property type="entry name" value="Nucleotide-bd_a/b_plait_sf"/>
</dbReference>
<dbReference type="GO" id="GO:0005737">
    <property type="term" value="C:cytoplasm"/>
    <property type="evidence" value="ECO:0007669"/>
    <property type="project" value="TreeGrafter"/>
</dbReference>
<evidence type="ECO:0000313" key="3">
    <source>
        <dbReference type="EMBL" id="CRL01712.1"/>
    </source>
</evidence>
<keyword evidence="4" id="KW-1185">Reference proteome</keyword>